<evidence type="ECO:0000259" key="6">
    <source>
        <dbReference type="PROSITE" id="PS50011"/>
    </source>
</evidence>
<dbReference type="EMBL" id="LWAJ01000132">
    <property type="protein sequence ID" value="KZL49799.1"/>
    <property type="molecule type" value="Genomic_DNA"/>
</dbReference>
<dbReference type="InterPro" id="IPR008629">
    <property type="entry name" value="GUN4-like"/>
</dbReference>
<dbReference type="PROSITE" id="PS50011">
    <property type="entry name" value="PROTEIN_KINASE_DOM"/>
    <property type="match status" value="1"/>
</dbReference>
<dbReference type="Proteomes" id="UP000076555">
    <property type="component" value="Unassembled WGS sequence"/>
</dbReference>
<name>A0A166JJT2_NODSP</name>
<accession>A0A166JJT2</accession>
<dbReference type="InterPro" id="IPR008271">
    <property type="entry name" value="Ser/Thr_kinase_AS"/>
</dbReference>
<evidence type="ECO:0000256" key="3">
    <source>
        <dbReference type="ARBA" id="ARBA00022777"/>
    </source>
</evidence>
<keyword evidence="7" id="KW-0723">Serine/threonine-protein kinase</keyword>
<feature type="domain" description="Protein kinase" evidence="6">
    <location>
        <begin position="14"/>
        <end position="273"/>
    </location>
</feature>
<evidence type="ECO:0000256" key="2">
    <source>
        <dbReference type="ARBA" id="ARBA00022741"/>
    </source>
</evidence>
<comment type="caution">
    <text evidence="7">The sequence shown here is derived from an EMBL/GenBank/DDBJ whole genome shotgun (WGS) entry which is preliminary data.</text>
</comment>
<evidence type="ECO:0000256" key="1">
    <source>
        <dbReference type="ARBA" id="ARBA00022679"/>
    </source>
</evidence>
<protein>
    <submittedName>
        <fullName evidence="7">Serine/threonine protein kinase</fullName>
    </submittedName>
</protein>
<dbReference type="AlphaFoldDB" id="A0A166JJT2"/>
<organism evidence="7 8">
    <name type="scientific">Nodularia spumigena CENA596</name>
    <dbReference type="NCBI Taxonomy" id="1819295"/>
    <lineage>
        <taxon>Bacteria</taxon>
        <taxon>Bacillati</taxon>
        <taxon>Cyanobacteriota</taxon>
        <taxon>Cyanophyceae</taxon>
        <taxon>Nostocales</taxon>
        <taxon>Nodulariaceae</taxon>
        <taxon>Nodularia</taxon>
    </lineage>
</organism>
<keyword evidence="3 7" id="KW-0418">Kinase</keyword>
<evidence type="ECO:0000313" key="7">
    <source>
        <dbReference type="EMBL" id="KZL49799.1"/>
    </source>
</evidence>
<dbReference type="Gene3D" id="3.30.200.20">
    <property type="entry name" value="Phosphorylase Kinase, domain 1"/>
    <property type="match status" value="1"/>
</dbReference>
<dbReference type="PROSITE" id="PS00107">
    <property type="entry name" value="PROTEIN_KINASE_ATP"/>
    <property type="match status" value="1"/>
</dbReference>
<dbReference type="Pfam" id="PF05419">
    <property type="entry name" value="GUN4"/>
    <property type="match status" value="1"/>
</dbReference>
<dbReference type="CDD" id="cd16383">
    <property type="entry name" value="GUN4"/>
    <property type="match status" value="1"/>
</dbReference>
<dbReference type="PANTHER" id="PTHR43289">
    <property type="entry name" value="MITOGEN-ACTIVATED PROTEIN KINASE KINASE KINASE 20-RELATED"/>
    <property type="match status" value="1"/>
</dbReference>
<evidence type="ECO:0000313" key="8">
    <source>
        <dbReference type="Proteomes" id="UP000076555"/>
    </source>
</evidence>
<dbReference type="GO" id="GO:0004674">
    <property type="term" value="F:protein serine/threonine kinase activity"/>
    <property type="evidence" value="ECO:0007669"/>
    <property type="project" value="UniProtKB-KW"/>
</dbReference>
<dbReference type="InterPro" id="IPR000719">
    <property type="entry name" value="Prot_kinase_dom"/>
</dbReference>
<keyword evidence="1" id="KW-0808">Transferase</keyword>
<dbReference type="SUPFAM" id="SSF140869">
    <property type="entry name" value="GUN4-like"/>
    <property type="match status" value="1"/>
</dbReference>
<dbReference type="InterPro" id="IPR017441">
    <property type="entry name" value="Protein_kinase_ATP_BS"/>
</dbReference>
<dbReference type="Gene3D" id="1.10.10.1770">
    <property type="entry name" value="Gun4-like"/>
    <property type="match status" value="1"/>
</dbReference>
<dbReference type="PANTHER" id="PTHR43289:SF34">
    <property type="entry name" value="SERINE_THREONINE-PROTEIN KINASE YBDM-RELATED"/>
    <property type="match status" value="1"/>
</dbReference>
<evidence type="ECO:0000256" key="4">
    <source>
        <dbReference type="ARBA" id="ARBA00022840"/>
    </source>
</evidence>
<keyword evidence="2 5" id="KW-0547">Nucleotide-binding</keyword>
<dbReference type="Gene3D" id="1.10.510.10">
    <property type="entry name" value="Transferase(Phosphotransferase) domain 1"/>
    <property type="match status" value="1"/>
</dbReference>
<dbReference type="Pfam" id="PF00069">
    <property type="entry name" value="Pkinase"/>
    <property type="match status" value="1"/>
</dbReference>
<dbReference type="InterPro" id="IPR037215">
    <property type="entry name" value="GUN4-like_sf"/>
</dbReference>
<proteinExistence type="predicted"/>
<dbReference type="GO" id="GO:0005524">
    <property type="term" value="F:ATP binding"/>
    <property type="evidence" value="ECO:0007669"/>
    <property type="project" value="UniProtKB-UniRule"/>
</dbReference>
<dbReference type="OrthoDB" id="581647at2"/>
<dbReference type="PROSITE" id="PS00108">
    <property type="entry name" value="PROTEIN_KINASE_ST"/>
    <property type="match status" value="1"/>
</dbReference>
<evidence type="ECO:0000256" key="5">
    <source>
        <dbReference type="PROSITE-ProRule" id="PRU10141"/>
    </source>
</evidence>
<dbReference type="Gene3D" id="1.25.40.620">
    <property type="match status" value="1"/>
</dbReference>
<sequence>MAWVSGQQLQGGKYLIEQELGEGGFGITYRAKDNNGRLVVIKTLNEQVQRRPDFAKFQQDFLNEAIKLARCSHPHIVQIHEVIHEDVLWCMVMEYIDGEDLASRVENQGVLSEAEALRYIQQIGEALIVVHNNGLLHRDIKPQNIMLRAGKSEAVLIDFGIARDFSPNLTQTHTELLSPGFAPIEQYDQPARRGAYTDVYALAATLYYMLTGEVPTISPIRAIGTQLTPPKQINFSISDRLNQAILKGMEVKPENRPQSVQEWLKLLDFNPTIPPLNFDYSKLQNLLANGNWIGADIETSNLLVSIACPRNGRWLDSESIKRIPCEDLRIIDQLWIHYSNGLFGFSVQNLIWKRVKGNVDEFGNSVGWRVNNSWIKYSEFTFSLDASKGHLPSYLEFLGFVWKSGWFGDYWDGDLSRVYALASKLTQCNL</sequence>
<keyword evidence="4 5" id="KW-0067">ATP-binding</keyword>
<reference evidence="7 8" key="1">
    <citation type="submission" date="2016-04" db="EMBL/GenBank/DDBJ databases">
        <title>Draft Genome Assembly of the Bloom-forming Cyanobacterium Nodularia spumigena Strain CENA596 in Shrimp Production Ponds.</title>
        <authorList>
            <person name="Popin R.V."/>
            <person name="Rigonato J."/>
            <person name="Abreu V.A."/>
            <person name="Andreote A.P."/>
            <person name="Silveira S.B."/>
            <person name="Odebrecht C."/>
            <person name="Fiore M.F."/>
        </authorList>
    </citation>
    <scope>NUCLEOTIDE SEQUENCE [LARGE SCALE GENOMIC DNA]</scope>
    <source>
        <strain evidence="7 8">CENA596</strain>
    </source>
</reference>
<dbReference type="CDD" id="cd14014">
    <property type="entry name" value="STKc_PknB_like"/>
    <property type="match status" value="1"/>
</dbReference>
<dbReference type="RefSeq" id="WP_063872822.1">
    <property type="nucleotide sequence ID" value="NZ_CAWMRI010000132.1"/>
</dbReference>
<dbReference type="SMART" id="SM00220">
    <property type="entry name" value="S_TKc"/>
    <property type="match status" value="1"/>
</dbReference>
<feature type="binding site" evidence="5">
    <location>
        <position position="42"/>
    </location>
    <ligand>
        <name>ATP</name>
        <dbReference type="ChEBI" id="CHEBI:30616"/>
    </ligand>
</feature>
<gene>
    <name evidence="7" type="ORF">A2T98_11105</name>
</gene>
<dbReference type="InterPro" id="IPR011009">
    <property type="entry name" value="Kinase-like_dom_sf"/>
</dbReference>
<dbReference type="SUPFAM" id="SSF56112">
    <property type="entry name" value="Protein kinase-like (PK-like)"/>
    <property type="match status" value="1"/>
</dbReference>